<proteinExistence type="predicted"/>
<comment type="caution">
    <text evidence="1">The sequence shown here is derived from an EMBL/GenBank/DDBJ whole genome shotgun (WGS) entry which is preliminary data.</text>
</comment>
<accession>A0A2N5TPC6</accession>
<dbReference type="Proteomes" id="UP000235392">
    <property type="component" value="Unassembled WGS sequence"/>
</dbReference>
<gene>
    <name evidence="1" type="ORF">PCASD_20048</name>
</gene>
<evidence type="ECO:0000313" key="1">
    <source>
        <dbReference type="EMBL" id="PLW27331.1"/>
    </source>
</evidence>
<protein>
    <submittedName>
        <fullName evidence="1">Uncharacterized protein</fullName>
    </submittedName>
</protein>
<sequence length="198" mass="21288">MPAKFPLVRLLGRLTIPVAKPLLLGPILSLGVDSLPLTGIGVASVGTRPSLTQHALASFFLSFHPGISTGRIVGFPFALPQQSTAYCMTVICTAKATRRSTPYPDQSSISQLYCRQSRASLTMNSSSAKIRATPAAVIPPLEDIYFNSNGVLFRNGIAIVNQRGSIIQRPIVERPLPVFRPTLVDSETEGSAIQFPKV</sequence>
<name>A0A2N5TPC6_9BASI</name>
<dbReference type="EMBL" id="PGCI01000412">
    <property type="protein sequence ID" value="PLW27331.1"/>
    <property type="molecule type" value="Genomic_DNA"/>
</dbReference>
<organism evidence="1 2">
    <name type="scientific">Puccinia coronata f. sp. avenae</name>
    <dbReference type="NCBI Taxonomy" id="200324"/>
    <lineage>
        <taxon>Eukaryota</taxon>
        <taxon>Fungi</taxon>
        <taxon>Dikarya</taxon>
        <taxon>Basidiomycota</taxon>
        <taxon>Pucciniomycotina</taxon>
        <taxon>Pucciniomycetes</taxon>
        <taxon>Pucciniales</taxon>
        <taxon>Pucciniaceae</taxon>
        <taxon>Puccinia</taxon>
    </lineage>
</organism>
<evidence type="ECO:0000313" key="2">
    <source>
        <dbReference type="Proteomes" id="UP000235392"/>
    </source>
</evidence>
<reference evidence="1 2" key="1">
    <citation type="submission" date="2017-11" db="EMBL/GenBank/DDBJ databases">
        <title>De novo assembly and phasing of dikaryotic genomes from two isolates of Puccinia coronata f. sp. avenae, the causal agent of oat crown rust.</title>
        <authorList>
            <person name="Miller M.E."/>
            <person name="Zhang Y."/>
            <person name="Omidvar V."/>
            <person name="Sperschneider J."/>
            <person name="Schwessinger B."/>
            <person name="Raley C."/>
            <person name="Palmer J.M."/>
            <person name="Garnica D."/>
            <person name="Upadhyaya N."/>
            <person name="Rathjen J."/>
            <person name="Taylor J.M."/>
            <person name="Park R.F."/>
            <person name="Dodds P.N."/>
            <person name="Hirsch C.D."/>
            <person name="Kianian S.F."/>
            <person name="Figueroa M."/>
        </authorList>
    </citation>
    <scope>NUCLEOTIDE SEQUENCE [LARGE SCALE GENOMIC DNA]</scope>
    <source>
        <strain evidence="1">12SD80</strain>
    </source>
</reference>
<dbReference type="AlphaFoldDB" id="A0A2N5TPC6"/>